<evidence type="ECO:0000256" key="7">
    <source>
        <dbReference type="ARBA" id="ARBA00022640"/>
    </source>
</evidence>
<feature type="region of interest" description="Disordered" evidence="21">
    <location>
        <begin position="318"/>
        <end position="352"/>
    </location>
</feature>
<dbReference type="GO" id="GO:0006914">
    <property type="term" value="P:autophagy"/>
    <property type="evidence" value="ECO:0007669"/>
    <property type="project" value="UniProtKB-KW"/>
</dbReference>
<dbReference type="FunFam" id="1.10.510.10:FF:000548">
    <property type="entry name" value="Serine/threonine-protein kinase ATG1"/>
    <property type="match status" value="1"/>
</dbReference>
<dbReference type="SMART" id="SM00220">
    <property type="entry name" value="S_TKc"/>
    <property type="match status" value="1"/>
</dbReference>
<dbReference type="OrthoDB" id="346907at2759"/>
<accession>A0A1R3H892</accession>
<dbReference type="PROSITE" id="PS50011">
    <property type="entry name" value="PROTEIN_KINASE_DOM"/>
    <property type="match status" value="1"/>
</dbReference>
<dbReference type="InterPro" id="IPR008271">
    <property type="entry name" value="Ser/Thr_kinase_AS"/>
</dbReference>
<evidence type="ECO:0000259" key="23">
    <source>
        <dbReference type="PROSITE" id="PS50011"/>
    </source>
</evidence>
<evidence type="ECO:0000256" key="16">
    <source>
        <dbReference type="ARBA" id="ARBA00023006"/>
    </source>
</evidence>
<feature type="transmembrane region" description="Helical" evidence="22">
    <location>
        <begin position="1029"/>
        <end position="1049"/>
    </location>
</feature>
<keyword evidence="4" id="KW-0813">Transport</keyword>
<evidence type="ECO:0000256" key="18">
    <source>
        <dbReference type="ARBA" id="ARBA00023329"/>
    </source>
</evidence>
<organism evidence="24 25">
    <name type="scientific">Corchorus capsularis</name>
    <name type="common">Jute</name>
    <dbReference type="NCBI Taxonomy" id="210143"/>
    <lineage>
        <taxon>Eukaryota</taxon>
        <taxon>Viridiplantae</taxon>
        <taxon>Streptophyta</taxon>
        <taxon>Embryophyta</taxon>
        <taxon>Tracheophyta</taxon>
        <taxon>Spermatophyta</taxon>
        <taxon>Magnoliopsida</taxon>
        <taxon>eudicotyledons</taxon>
        <taxon>Gunneridae</taxon>
        <taxon>Pentapetalae</taxon>
        <taxon>rosids</taxon>
        <taxon>malvids</taxon>
        <taxon>Malvales</taxon>
        <taxon>Malvaceae</taxon>
        <taxon>Grewioideae</taxon>
        <taxon>Apeibeae</taxon>
        <taxon>Corchorus</taxon>
    </lineage>
</organism>
<keyword evidence="14" id="KW-0809">Transit peptide</keyword>
<evidence type="ECO:0000256" key="4">
    <source>
        <dbReference type="ARBA" id="ARBA00022448"/>
    </source>
</evidence>
<dbReference type="EMBL" id="AWWV01012527">
    <property type="protein sequence ID" value="OMO66466.1"/>
    <property type="molecule type" value="Genomic_DNA"/>
</dbReference>
<dbReference type="GO" id="GO:0099402">
    <property type="term" value="P:plant organ development"/>
    <property type="evidence" value="ECO:0007669"/>
    <property type="project" value="TreeGrafter"/>
</dbReference>
<evidence type="ECO:0000256" key="20">
    <source>
        <dbReference type="PROSITE-ProRule" id="PRU10141"/>
    </source>
</evidence>
<keyword evidence="7" id="KW-0934">Plastid</keyword>
<evidence type="ECO:0000256" key="19">
    <source>
        <dbReference type="ARBA" id="ARBA00053729"/>
    </source>
</evidence>
<keyword evidence="9 22" id="KW-0812">Transmembrane</keyword>
<dbReference type="Proteomes" id="UP000188268">
    <property type="component" value="Unassembled WGS sequence"/>
</dbReference>
<dbReference type="CDD" id="cd14009">
    <property type="entry name" value="STKc_ATG1_ULK_like"/>
    <property type="match status" value="1"/>
</dbReference>
<dbReference type="SUPFAM" id="SSF56112">
    <property type="entry name" value="Protein kinase-like (PK-like)"/>
    <property type="match status" value="1"/>
</dbReference>
<dbReference type="PROSITE" id="PS00108">
    <property type="entry name" value="PROTEIN_KINASE_ST"/>
    <property type="match status" value="1"/>
</dbReference>
<feature type="compositionally biased region" description="Polar residues" evidence="21">
    <location>
        <begin position="430"/>
        <end position="445"/>
    </location>
</feature>
<dbReference type="Pfam" id="PF00069">
    <property type="entry name" value="Pkinase"/>
    <property type="match status" value="1"/>
</dbReference>
<keyword evidence="10 20" id="KW-0547">Nucleotide-binding</keyword>
<dbReference type="AlphaFoldDB" id="A0A1R3H892"/>
<keyword evidence="12 20" id="KW-0067">ATP-binding</keyword>
<comment type="caution">
    <text evidence="24">The sequence shown here is derived from an EMBL/GenBank/DDBJ whole genome shotgun (WGS) entry which is preliminary data.</text>
</comment>
<evidence type="ECO:0000256" key="22">
    <source>
        <dbReference type="SAM" id="Phobius"/>
    </source>
</evidence>
<feature type="transmembrane region" description="Helical" evidence="22">
    <location>
        <begin position="956"/>
        <end position="979"/>
    </location>
</feature>
<keyword evidence="16" id="KW-0072">Autophagy</keyword>
<dbReference type="Pfam" id="PF11891">
    <property type="entry name" value="RETICULATA-like"/>
    <property type="match status" value="1"/>
</dbReference>
<evidence type="ECO:0000313" key="25">
    <source>
        <dbReference type="Proteomes" id="UP000188268"/>
    </source>
</evidence>
<dbReference type="GO" id="GO:0005524">
    <property type="term" value="F:ATP binding"/>
    <property type="evidence" value="ECO:0007669"/>
    <property type="project" value="UniProtKB-UniRule"/>
</dbReference>
<keyword evidence="5" id="KW-0723">Serine/threonine-protein kinase</keyword>
<feature type="compositionally biased region" description="Basic and acidic residues" evidence="21">
    <location>
        <begin position="783"/>
        <end position="792"/>
    </location>
</feature>
<evidence type="ECO:0000256" key="15">
    <source>
        <dbReference type="ARBA" id="ARBA00022989"/>
    </source>
</evidence>
<dbReference type="GO" id="GO:0004674">
    <property type="term" value="F:protein serine/threonine kinase activity"/>
    <property type="evidence" value="ECO:0007669"/>
    <property type="project" value="UniProtKB-KW"/>
</dbReference>
<evidence type="ECO:0000256" key="9">
    <source>
        <dbReference type="ARBA" id="ARBA00022692"/>
    </source>
</evidence>
<sequence length="1139" mass="124950">MAQGTGRGRVVGDYLVGRQIGSGSFSVVWHARHRVHGTEVAIKEIVTGRLNKKLQDSLMSEIFILKKIIHPNIIRLHDIIEVPGKIHLILEFCKGGDLSMYITRHGSVPEATAKHFMQQLASGLQVLRDNNLIHRDLKPQNLLLSTNDSSAVLKIADFGFARSLQPRGLAETLCGSPLYMAPEIMQMQKYDAKADLWSVGAILFQLVTGKTPFTGSNQIQLLQNIMKSTELHFPAENNYLTAECKDLCKKLLRRNPVERLTFEEFFNHPFLSQGQPHESLRTQRFSRTMAGFPSSESNPVRNTEESFQEDCLPFFLDDDSSGPEGSPSFAKKKSSMKSACAFSPDGKNMREETSYPLNKVDFTSKYSGTRHKLEHTSFRMESHKASGENLHEPHNSMDQRPVNTRSRVGDSLELIDQDYVLVSGPPMDISSSSAGTSKPNLTPYKSESPPIPFTKNTTSTAPVPIIGASNVNIYHVGSLESQSSAPGTSQGSMDMGDAMEQPSSHCMTRIKSLQQCASAITELVQEKMEAGRQLEAFSIQLVILAIWKQALHICHTQAASAMEGSPIQETSRLRRSASKKHGTSDTEECQDVVTPEGPEDISSEIEREFLREVEHAEELSKVIEHGSTEMPDAMETIFQSALALGRNGGVDELMGDMESAALLYSKAVRLLMFLLVEAPSLILNPPFSLTNSDRFQFFFGSFTFINSSTQKEMSGFGLSHLVNVKNDVVLSKLWSQDLSFVKNSGKRCVFSVKKKQRLVILSLSQPPEAEPQYGAAATIVSKESSESNSLRKEEVRILGSDYEGAKVDDGNGGGFSDGNGGNGKFNNGGGGGGGDEGGAGDGEKGDPEEEEFGPLMKFEDVMKETEARGATLPSDMLEAAKSGGIRRLLLLRYLDLQGSSWPLGFAMRSWAMLRNRMLADPSFLFKIGTEIVIDSCCATLAEVQKRGKDFWAEFELYLADLLVGVVVNVALVGMLAPYVRIGQPSVSKGFLGRMQRAYGALPSSVFEAERPGTRFTVNQRIGTYFYKGVLYGAVGFACGIIGQGIANLIMTAKRSVKKSEEDIPVPPLLKSAALWGVFLGVSSNTRYQIINGLERLVEASPLAKQVPPVAMAFTVGVRFANNIYGGMQFVDWARWSGCQ</sequence>
<keyword evidence="13" id="KW-0653">Protein transport</keyword>
<feature type="domain" description="Protein kinase" evidence="23">
    <location>
        <begin position="14"/>
        <end position="271"/>
    </location>
</feature>
<dbReference type="GO" id="GO:0015031">
    <property type="term" value="P:protein transport"/>
    <property type="evidence" value="ECO:0007669"/>
    <property type="project" value="UniProtKB-KW"/>
</dbReference>
<feature type="compositionally biased region" description="Gly residues" evidence="21">
    <location>
        <begin position="810"/>
        <end position="840"/>
    </location>
</feature>
<dbReference type="PANTHER" id="PTHR31038:SF10">
    <property type="entry name" value="OS04G0524400 PROTEIN"/>
    <property type="match status" value="1"/>
</dbReference>
<evidence type="ECO:0000256" key="3">
    <source>
        <dbReference type="ARBA" id="ARBA00010793"/>
    </source>
</evidence>
<keyword evidence="17 22" id="KW-0472">Membrane</keyword>
<evidence type="ECO:0000256" key="2">
    <source>
        <dbReference type="ARBA" id="ARBA00004508"/>
    </source>
</evidence>
<dbReference type="InterPro" id="IPR011009">
    <property type="entry name" value="Kinase-like_dom_sf"/>
</dbReference>
<keyword evidence="15 22" id="KW-1133">Transmembrane helix</keyword>
<dbReference type="PROSITE" id="PS00107">
    <property type="entry name" value="PROTEIN_KINASE_ATP"/>
    <property type="match status" value="1"/>
</dbReference>
<evidence type="ECO:0000256" key="17">
    <source>
        <dbReference type="ARBA" id="ARBA00023136"/>
    </source>
</evidence>
<gene>
    <name evidence="24" type="ORF">CCACVL1_21158</name>
</gene>
<feature type="region of interest" description="Disordered" evidence="21">
    <location>
        <begin position="771"/>
        <end position="792"/>
    </location>
</feature>
<dbReference type="Pfam" id="PF24497">
    <property type="entry name" value="MIT_ATG1"/>
    <property type="match status" value="1"/>
</dbReference>
<evidence type="ECO:0000256" key="6">
    <source>
        <dbReference type="ARBA" id="ARBA00022528"/>
    </source>
</evidence>
<protein>
    <recommendedName>
        <fullName evidence="23">Protein kinase domain-containing protein</fullName>
    </recommendedName>
</protein>
<dbReference type="GO" id="GO:0009706">
    <property type="term" value="C:chloroplast inner membrane"/>
    <property type="evidence" value="ECO:0007669"/>
    <property type="project" value="TreeGrafter"/>
</dbReference>
<keyword evidence="6" id="KW-0150">Chloroplast</keyword>
<evidence type="ECO:0000256" key="5">
    <source>
        <dbReference type="ARBA" id="ARBA00022527"/>
    </source>
</evidence>
<comment type="function">
    <text evidence="19">Serine/threonine protein kinase involved in autophagy. The ATG1-ATG13 protein kinase complex regulates downstream events required for autophagosome enclosure and/or vacuolar delivery.</text>
</comment>
<feature type="region of interest" description="Disordered" evidence="21">
    <location>
        <begin position="560"/>
        <end position="598"/>
    </location>
</feature>
<dbReference type="InterPro" id="IPR000719">
    <property type="entry name" value="Prot_kinase_dom"/>
</dbReference>
<dbReference type="GO" id="GO:0031410">
    <property type="term" value="C:cytoplasmic vesicle"/>
    <property type="evidence" value="ECO:0007669"/>
    <property type="project" value="UniProtKB-KW"/>
</dbReference>
<dbReference type="InterPro" id="IPR056281">
    <property type="entry name" value="MIT_ATG1a/b/c"/>
</dbReference>
<proteinExistence type="inferred from homology"/>
<feature type="binding site" evidence="20">
    <location>
        <position position="43"/>
    </location>
    <ligand>
        <name>ATP</name>
        <dbReference type="ChEBI" id="CHEBI:30616"/>
    </ligand>
</feature>
<evidence type="ECO:0000256" key="1">
    <source>
        <dbReference type="ARBA" id="ARBA00004419"/>
    </source>
</evidence>
<dbReference type="FunFam" id="3.30.200.20:FF:000042">
    <property type="entry name" value="Aurora kinase A"/>
    <property type="match status" value="1"/>
</dbReference>
<evidence type="ECO:0000256" key="21">
    <source>
        <dbReference type="SAM" id="MobiDB-lite"/>
    </source>
</evidence>
<keyword evidence="25" id="KW-1185">Reference proteome</keyword>
<evidence type="ECO:0000256" key="12">
    <source>
        <dbReference type="ARBA" id="ARBA00022840"/>
    </source>
</evidence>
<dbReference type="Gramene" id="OMO66466">
    <property type="protein sequence ID" value="OMO66466"/>
    <property type="gene ID" value="CCACVL1_21158"/>
</dbReference>
<keyword evidence="11" id="KW-0418">Kinase</keyword>
<name>A0A1R3H892_COCAP</name>
<evidence type="ECO:0000256" key="11">
    <source>
        <dbReference type="ARBA" id="ARBA00022777"/>
    </source>
</evidence>
<dbReference type="InterPro" id="IPR017441">
    <property type="entry name" value="Protein_kinase_ATP_BS"/>
</dbReference>
<evidence type="ECO:0000256" key="10">
    <source>
        <dbReference type="ARBA" id="ARBA00022741"/>
    </source>
</evidence>
<comment type="subcellular location">
    <subcellularLocation>
        <location evidence="1">Cytoplasmic vesicle</location>
        <location evidence="1">Autophagosome</location>
    </subcellularLocation>
    <subcellularLocation>
        <location evidence="2">Plastid</location>
        <location evidence="2">Chloroplast membrane</location>
        <topology evidence="2">Multi-pass membrane protein</topology>
    </subcellularLocation>
</comment>
<dbReference type="InterPro" id="IPR021825">
    <property type="entry name" value="RETICULATA-related"/>
</dbReference>
<evidence type="ECO:0000256" key="14">
    <source>
        <dbReference type="ARBA" id="ARBA00022946"/>
    </source>
</evidence>
<feature type="region of interest" description="Disordered" evidence="21">
    <location>
        <begin position="808"/>
        <end position="852"/>
    </location>
</feature>
<feature type="region of interest" description="Disordered" evidence="21">
    <location>
        <begin position="430"/>
        <end position="452"/>
    </location>
</feature>
<evidence type="ECO:0000256" key="8">
    <source>
        <dbReference type="ARBA" id="ARBA00022679"/>
    </source>
</evidence>
<evidence type="ECO:0000313" key="24">
    <source>
        <dbReference type="EMBL" id="OMO66466.1"/>
    </source>
</evidence>
<evidence type="ECO:0000256" key="13">
    <source>
        <dbReference type="ARBA" id="ARBA00022927"/>
    </source>
</evidence>
<keyword evidence="8" id="KW-0808">Transferase</keyword>
<dbReference type="GO" id="GO:0005776">
    <property type="term" value="C:autophagosome"/>
    <property type="evidence" value="ECO:0007669"/>
    <property type="project" value="UniProtKB-SubCell"/>
</dbReference>
<dbReference type="STRING" id="210143.A0A1R3H892"/>
<comment type="similarity">
    <text evidence="3">Belongs to the RETICULATA family.</text>
</comment>
<dbReference type="Gene3D" id="1.10.510.10">
    <property type="entry name" value="Transferase(Phosphotransferase) domain 1"/>
    <property type="match status" value="1"/>
</dbReference>
<dbReference type="PANTHER" id="PTHR31038">
    <property type="entry name" value="EXPRESSED PROTEIN-RELATED"/>
    <property type="match status" value="1"/>
</dbReference>
<reference evidence="24 25" key="1">
    <citation type="submission" date="2013-09" db="EMBL/GenBank/DDBJ databases">
        <title>Corchorus capsularis genome sequencing.</title>
        <authorList>
            <person name="Alam M."/>
            <person name="Haque M.S."/>
            <person name="Islam M.S."/>
            <person name="Emdad E.M."/>
            <person name="Islam M.M."/>
            <person name="Ahmed B."/>
            <person name="Halim A."/>
            <person name="Hossen Q.M.M."/>
            <person name="Hossain M.Z."/>
            <person name="Ahmed R."/>
            <person name="Khan M.M."/>
            <person name="Islam R."/>
            <person name="Rashid M.M."/>
            <person name="Khan S.A."/>
            <person name="Rahman M.S."/>
            <person name="Alam M."/>
        </authorList>
    </citation>
    <scope>NUCLEOTIDE SEQUENCE [LARGE SCALE GENOMIC DNA]</scope>
    <source>
        <strain evidence="25">cv. CVL-1</strain>
        <tissue evidence="24">Whole seedling</tissue>
    </source>
</reference>
<keyword evidence="18" id="KW-0968">Cytoplasmic vesicle</keyword>